<accession>A0A1H9U6U4</accession>
<dbReference type="InterPro" id="IPR026350">
    <property type="entry name" value="GxxExxY"/>
</dbReference>
<dbReference type="STRING" id="390241.SAMN04488023_12819"/>
<dbReference type="Proteomes" id="UP000199572">
    <property type="component" value="Unassembled WGS sequence"/>
</dbReference>
<dbReference type="Pfam" id="PF13366">
    <property type="entry name" value="PDDEXK_3"/>
    <property type="match status" value="1"/>
</dbReference>
<reference evidence="1 2" key="1">
    <citation type="submission" date="2016-10" db="EMBL/GenBank/DDBJ databases">
        <authorList>
            <person name="de Groot N.N."/>
        </authorList>
    </citation>
    <scope>NUCLEOTIDE SEQUENCE [LARGE SCALE GENOMIC DNA]</scope>
    <source>
        <strain evidence="1 2">DSM 18610</strain>
    </source>
</reference>
<dbReference type="EMBL" id="FOGG01000028">
    <property type="protein sequence ID" value="SES05185.1"/>
    <property type="molecule type" value="Genomic_DNA"/>
</dbReference>
<gene>
    <name evidence="1" type="ORF">SAMN04488023_12819</name>
</gene>
<dbReference type="NCBIfam" id="TIGR04256">
    <property type="entry name" value="GxxExxY"/>
    <property type="match status" value="1"/>
</dbReference>
<protein>
    <submittedName>
        <fullName evidence="1">GxxExxY protein</fullName>
    </submittedName>
</protein>
<organism evidence="1 2">
    <name type="scientific">Pedobacter rhizosphaerae</name>
    <dbReference type="NCBI Taxonomy" id="390241"/>
    <lineage>
        <taxon>Bacteria</taxon>
        <taxon>Pseudomonadati</taxon>
        <taxon>Bacteroidota</taxon>
        <taxon>Sphingobacteriia</taxon>
        <taxon>Sphingobacteriales</taxon>
        <taxon>Sphingobacteriaceae</taxon>
        <taxon>Pedobacter</taxon>
    </lineage>
</organism>
<evidence type="ECO:0000313" key="2">
    <source>
        <dbReference type="Proteomes" id="UP000199572"/>
    </source>
</evidence>
<name>A0A1H9U6U4_9SPHI</name>
<keyword evidence="2" id="KW-1185">Reference proteome</keyword>
<dbReference type="RefSeq" id="WP_262502425.1">
    <property type="nucleotide sequence ID" value="NZ_FOGG01000028.1"/>
</dbReference>
<dbReference type="AlphaFoldDB" id="A0A1H9U6U4"/>
<proteinExistence type="predicted"/>
<evidence type="ECO:0000313" key="1">
    <source>
        <dbReference type="EMBL" id="SES05185.1"/>
    </source>
</evidence>
<sequence length="79" mass="8899">MGKRRADFVIEVILVVELKACFNLENAPLAQAKNFVVAFDFDIGLLINFGATSLQFKKIYNPTVNKYRTGLTSHNLTFC</sequence>